<keyword evidence="1" id="KW-0732">Signal</keyword>
<evidence type="ECO:0000313" key="2">
    <source>
        <dbReference type="EMBL" id="CAG9857186.1"/>
    </source>
</evidence>
<reference evidence="2" key="1">
    <citation type="submission" date="2022-01" db="EMBL/GenBank/DDBJ databases">
        <authorList>
            <person name="King R."/>
        </authorList>
    </citation>
    <scope>NUCLEOTIDE SEQUENCE</scope>
</reference>
<evidence type="ECO:0000313" key="3">
    <source>
        <dbReference type="Proteomes" id="UP001153712"/>
    </source>
</evidence>
<sequence length="126" mass="13768">MELSIAFLLSALLVVAASSPSPGIVDGVARGLVDGVANRVVNDLAETAEHLLNGALIGGHHGEHSHGNLPLRDIIGHVRDLFGIEEIHGTSYCSCPNEESYSHHRQRYRDNYESNKYRTQPVVFPN</sequence>
<dbReference type="OrthoDB" id="10472399at2759"/>
<keyword evidence="3" id="KW-1185">Reference proteome</keyword>
<feature type="signal peptide" evidence="1">
    <location>
        <begin position="1"/>
        <end position="17"/>
    </location>
</feature>
<dbReference type="AlphaFoldDB" id="A0A9N9XM34"/>
<dbReference type="Proteomes" id="UP001153712">
    <property type="component" value="Chromosome 13"/>
</dbReference>
<gene>
    <name evidence="2" type="ORF">PHYEVI_LOCUS3594</name>
</gene>
<protein>
    <submittedName>
        <fullName evidence="2">Uncharacterized protein</fullName>
    </submittedName>
</protein>
<feature type="chain" id="PRO_5040254688" evidence="1">
    <location>
        <begin position="18"/>
        <end position="126"/>
    </location>
</feature>
<organism evidence="2 3">
    <name type="scientific">Phyllotreta striolata</name>
    <name type="common">Striped flea beetle</name>
    <name type="synonym">Crioceris striolata</name>
    <dbReference type="NCBI Taxonomy" id="444603"/>
    <lineage>
        <taxon>Eukaryota</taxon>
        <taxon>Metazoa</taxon>
        <taxon>Ecdysozoa</taxon>
        <taxon>Arthropoda</taxon>
        <taxon>Hexapoda</taxon>
        <taxon>Insecta</taxon>
        <taxon>Pterygota</taxon>
        <taxon>Neoptera</taxon>
        <taxon>Endopterygota</taxon>
        <taxon>Coleoptera</taxon>
        <taxon>Polyphaga</taxon>
        <taxon>Cucujiformia</taxon>
        <taxon>Chrysomeloidea</taxon>
        <taxon>Chrysomelidae</taxon>
        <taxon>Galerucinae</taxon>
        <taxon>Alticini</taxon>
        <taxon>Phyllotreta</taxon>
    </lineage>
</organism>
<proteinExistence type="predicted"/>
<name>A0A9N9XM34_PHYSR</name>
<dbReference type="EMBL" id="OU900106">
    <property type="protein sequence ID" value="CAG9857186.1"/>
    <property type="molecule type" value="Genomic_DNA"/>
</dbReference>
<evidence type="ECO:0000256" key="1">
    <source>
        <dbReference type="SAM" id="SignalP"/>
    </source>
</evidence>
<accession>A0A9N9XM34</accession>